<dbReference type="EMBL" id="MN740754">
    <property type="protein sequence ID" value="QHU10379.1"/>
    <property type="molecule type" value="Genomic_DNA"/>
</dbReference>
<dbReference type="InterPro" id="IPR018687">
    <property type="entry name" value="DUF2177_membr"/>
</dbReference>
<feature type="transmembrane region" description="Helical" evidence="1">
    <location>
        <begin position="77"/>
        <end position="95"/>
    </location>
</feature>
<dbReference type="Pfam" id="PF09945">
    <property type="entry name" value="DUF2177"/>
    <property type="match status" value="1"/>
</dbReference>
<sequence>MKLSFLIKTLLLTGVVMLSLDAIYLSTFKDMFELQIAAVQRVALQFRLLGAILCYVCLIVGLYYFILQTRRPISDAFFLGIFVYGVYESTTYALFKQWKLNTMIIDTLWGGILFALTTGIVYWVSDKFM</sequence>
<accession>A0A6C0JY05</accession>
<feature type="transmembrane region" description="Helical" evidence="1">
    <location>
        <begin position="6"/>
        <end position="25"/>
    </location>
</feature>
<evidence type="ECO:0000313" key="2">
    <source>
        <dbReference type="EMBL" id="QHU10379.1"/>
    </source>
</evidence>
<name>A0A6C0JY05_9ZZZZ</name>
<protein>
    <recommendedName>
        <fullName evidence="3">DUF2177 family protein</fullName>
    </recommendedName>
</protein>
<keyword evidence="1" id="KW-0812">Transmembrane</keyword>
<evidence type="ECO:0000256" key="1">
    <source>
        <dbReference type="SAM" id="Phobius"/>
    </source>
</evidence>
<feature type="transmembrane region" description="Helical" evidence="1">
    <location>
        <begin position="107"/>
        <end position="125"/>
    </location>
</feature>
<organism evidence="2">
    <name type="scientific">viral metagenome</name>
    <dbReference type="NCBI Taxonomy" id="1070528"/>
    <lineage>
        <taxon>unclassified sequences</taxon>
        <taxon>metagenomes</taxon>
        <taxon>organismal metagenomes</taxon>
    </lineage>
</organism>
<proteinExistence type="predicted"/>
<feature type="transmembrane region" description="Helical" evidence="1">
    <location>
        <begin position="46"/>
        <end position="65"/>
    </location>
</feature>
<evidence type="ECO:0008006" key="3">
    <source>
        <dbReference type="Google" id="ProtNLM"/>
    </source>
</evidence>
<dbReference type="AlphaFoldDB" id="A0A6C0JY05"/>
<keyword evidence="1" id="KW-0472">Membrane</keyword>
<reference evidence="2" key="1">
    <citation type="journal article" date="2020" name="Nature">
        <title>Giant virus diversity and host interactions through global metagenomics.</title>
        <authorList>
            <person name="Schulz F."/>
            <person name="Roux S."/>
            <person name="Paez-Espino D."/>
            <person name="Jungbluth S."/>
            <person name="Walsh D.A."/>
            <person name="Denef V.J."/>
            <person name="McMahon K.D."/>
            <person name="Konstantinidis K.T."/>
            <person name="Eloe-Fadrosh E.A."/>
            <person name="Kyrpides N.C."/>
            <person name="Woyke T."/>
        </authorList>
    </citation>
    <scope>NUCLEOTIDE SEQUENCE</scope>
    <source>
        <strain evidence="2">GVMAG-S-1101164-67</strain>
    </source>
</reference>
<keyword evidence="1" id="KW-1133">Transmembrane helix</keyword>